<dbReference type="EMBL" id="AVQI01000060">
    <property type="protein sequence ID" value="ERK01210.1"/>
    <property type="molecule type" value="Genomic_DNA"/>
</dbReference>
<feature type="domain" description="SbsA Ig-like" evidence="2">
    <location>
        <begin position="123"/>
        <end position="220"/>
    </location>
</feature>
<dbReference type="eggNOG" id="COG2373">
    <property type="taxonomic scope" value="Bacteria"/>
</dbReference>
<keyword evidence="6" id="KW-1185">Reference proteome</keyword>
<evidence type="ECO:0000313" key="6">
    <source>
        <dbReference type="Proteomes" id="UP000016646"/>
    </source>
</evidence>
<comment type="caution">
    <text evidence="3">The sequence shown here is derived from an EMBL/GenBank/DDBJ whole genome shotgun (WGS) entry which is preliminary data.</text>
</comment>
<evidence type="ECO:0000259" key="2">
    <source>
        <dbReference type="Pfam" id="PF13205"/>
    </source>
</evidence>
<name>U2MHS1_TRESO</name>
<accession>U2MHS1</accession>
<dbReference type="InterPro" id="IPR032812">
    <property type="entry name" value="SbsA_Ig"/>
</dbReference>
<evidence type="ECO:0000256" key="1">
    <source>
        <dbReference type="ARBA" id="ARBA00022729"/>
    </source>
</evidence>
<dbReference type="Proteomes" id="UP000016646">
    <property type="component" value="Unassembled WGS sequence"/>
</dbReference>
<organism evidence="3 5">
    <name type="scientific">Treponema socranskii subsp. socranskii VPI DR56BR1116 = ATCC 35536</name>
    <dbReference type="NCBI Taxonomy" id="1125725"/>
    <lineage>
        <taxon>Bacteria</taxon>
        <taxon>Pseudomonadati</taxon>
        <taxon>Spirochaetota</taxon>
        <taxon>Spirochaetia</taxon>
        <taxon>Spirochaetales</taxon>
        <taxon>Treponemataceae</taxon>
        <taxon>Treponema</taxon>
    </lineage>
</organism>
<dbReference type="Proteomes" id="UP000016412">
    <property type="component" value="Unassembled WGS sequence"/>
</dbReference>
<evidence type="ECO:0000313" key="5">
    <source>
        <dbReference type="Proteomes" id="UP000016412"/>
    </source>
</evidence>
<keyword evidence="1" id="KW-0732">Signal</keyword>
<dbReference type="Pfam" id="PF13205">
    <property type="entry name" value="Big_5"/>
    <property type="match status" value="1"/>
</dbReference>
<proteinExistence type="predicted"/>
<sequence>MYNRFDKVKTAALIIFCLLYAGCASELFLEMSVDSCTWDNDGVSIVFSLEPDMMSVEKAFTLTEDDHPASGIFLCAGKQVRFFPTGGIKINYDYVVTVTSSAESKNGYSLAGDYCKMFSTRNDKVRPEIVSVVPQNGSTVNEASAITIRFSEPVTRESFEAAVSVSPPFSYARVFSDGDRTVRIVPMESLKANTLYKITLSESLEDYARNALAKEYLSSFYYRYDTETPDCTFIIKNKNGFQIAAKNGGSYQAVPKDCAVDIDFSKEMNIDTLSSYISVVPTVSYSVKTNAFDKTHASVVFDAPAWGKTYTFRMRKGVQSVAGNGTERDTVFDIRFDAESDRPVEFVKGFLQTGEWREGNLSDGVNYKTIAAATNFSALLFDPVFFPPSSDTAAALYLAFAVSREAAGLDIFSLFDSLAFSATNGCCSIVIKTLFAVPPESSAAFPLNELIVLEEGMCIVRAGLEITNNSNPGIVTMTVGDGVKDSLGNAIRSKNIFTFTK</sequence>
<gene>
    <name evidence="4" type="ORF">HMPREF0860_0912</name>
    <name evidence="3" type="ORF">HMPREF1325_1420</name>
</gene>
<reference evidence="5 6" key="1">
    <citation type="submission" date="2013-08" db="EMBL/GenBank/DDBJ databases">
        <authorList>
            <person name="Durkin A.S."/>
            <person name="Haft D.R."/>
            <person name="McCorrison J."/>
            <person name="Torralba M."/>
            <person name="Gillis M."/>
            <person name="Haft D.H."/>
            <person name="Methe B."/>
            <person name="Sutton G."/>
            <person name="Nelson K.E."/>
        </authorList>
    </citation>
    <scope>NUCLEOTIDE SEQUENCE [LARGE SCALE GENOMIC DNA]</scope>
    <source>
        <strain evidence="4 6">ATCC 35536</strain>
        <strain evidence="3 5">VPI DR56BR1116</strain>
    </source>
</reference>
<evidence type="ECO:0000313" key="3">
    <source>
        <dbReference type="EMBL" id="ERF59478.1"/>
    </source>
</evidence>
<dbReference type="AlphaFoldDB" id="U2MHS1"/>
<dbReference type="EMBL" id="AUZJ01000069">
    <property type="protein sequence ID" value="ERF59478.1"/>
    <property type="molecule type" value="Genomic_DNA"/>
</dbReference>
<dbReference type="Gene3D" id="2.60.40.3710">
    <property type="match status" value="1"/>
</dbReference>
<dbReference type="STRING" id="1125725.HMPREF1325_1420"/>
<dbReference type="OrthoDB" id="366603at2"/>
<dbReference type="RefSeq" id="WP_021331556.1">
    <property type="nucleotide sequence ID" value="NZ_AUZJ01000069.1"/>
</dbReference>
<evidence type="ECO:0000313" key="4">
    <source>
        <dbReference type="EMBL" id="ERK01210.1"/>
    </source>
</evidence>
<dbReference type="PATRIC" id="fig|1125725.3.peg.2555"/>
<protein>
    <submittedName>
        <fullName evidence="3">Ig-like protein</fullName>
    </submittedName>
</protein>